<dbReference type="Proteomes" id="UP000198862">
    <property type="component" value="Unassembled WGS sequence"/>
</dbReference>
<organism evidence="3 4">
    <name type="scientific">Pseudoalteromonas denitrificans DSM 6059</name>
    <dbReference type="NCBI Taxonomy" id="1123010"/>
    <lineage>
        <taxon>Bacteria</taxon>
        <taxon>Pseudomonadati</taxon>
        <taxon>Pseudomonadota</taxon>
        <taxon>Gammaproteobacteria</taxon>
        <taxon>Alteromonadales</taxon>
        <taxon>Pseudoalteromonadaceae</taxon>
        <taxon>Pseudoalteromonas</taxon>
    </lineage>
</organism>
<feature type="domain" description="LysR substrate-binding" evidence="2">
    <location>
        <begin position="52"/>
        <end position="125"/>
    </location>
</feature>
<dbReference type="Gene3D" id="3.40.190.10">
    <property type="entry name" value="Periplasmic binding protein-like II"/>
    <property type="match status" value="1"/>
</dbReference>
<dbReference type="InterPro" id="IPR005119">
    <property type="entry name" value="LysR_subst-bd"/>
</dbReference>
<gene>
    <name evidence="3" type="ORF">SAMN02745724_04491</name>
</gene>
<reference evidence="3 4" key="1">
    <citation type="submission" date="2016-10" db="EMBL/GenBank/DDBJ databases">
        <authorList>
            <person name="de Groot N.N."/>
        </authorList>
    </citation>
    <scope>NUCLEOTIDE SEQUENCE [LARGE SCALE GENOMIC DNA]</scope>
    <source>
        <strain evidence="3 4">DSM 6059</strain>
    </source>
</reference>
<proteinExistence type="predicted"/>
<protein>
    <submittedName>
        <fullName evidence="3">LysR substrate binding domain-containing protein</fullName>
    </submittedName>
</protein>
<name>A0A1I1SHL9_9GAMM</name>
<dbReference type="Pfam" id="PF03466">
    <property type="entry name" value="LysR_substrate"/>
    <property type="match status" value="1"/>
</dbReference>
<dbReference type="GO" id="GO:2000142">
    <property type="term" value="P:regulation of DNA-templated transcription initiation"/>
    <property type="evidence" value="ECO:0007669"/>
    <property type="project" value="TreeGrafter"/>
</dbReference>
<dbReference type="PANTHER" id="PTHR30293:SF0">
    <property type="entry name" value="NITROGEN ASSIMILATION REGULATORY PROTEIN NAC"/>
    <property type="match status" value="1"/>
</dbReference>
<keyword evidence="1" id="KW-0010">Activator</keyword>
<sequence>MAGLSINKIDCILTDQLLQLGSHVRAYNHLLVESGFTFFATEALLKTSNKEFPQYLSGFPWLMLGKKSAVRMRLSSWLDKHNISPNIVAEFDDSALMKSFWQAGFCVFSSPTLIEKDFVDKYDFKIIGRAEEVKEQYYIIAIIEIVTGINKQ</sequence>
<accession>A0A1I1SHL9</accession>
<dbReference type="RefSeq" id="WP_091990021.1">
    <property type="nucleotide sequence ID" value="NZ_FOLO01000056.1"/>
</dbReference>
<keyword evidence="4" id="KW-1185">Reference proteome</keyword>
<evidence type="ECO:0000259" key="2">
    <source>
        <dbReference type="Pfam" id="PF03466"/>
    </source>
</evidence>
<dbReference type="EMBL" id="FOLO01000056">
    <property type="protein sequence ID" value="SFD42540.1"/>
    <property type="molecule type" value="Genomic_DNA"/>
</dbReference>
<evidence type="ECO:0000256" key="1">
    <source>
        <dbReference type="ARBA" id="ARBA00023159"/>
    </source>
</evidence>
<dbReference type="PANTHER" id="PTHR30293">
    <property type="entry name" value="TRANSCRIPTIONAL REGULATORY PROTEIN NAC-RELATED"/>
    <property type="match status" value="1"/>
</dbReference>
<dbReference type="SUPFAM" id="SSF53850">
    <property type="entry name" value="Periplasmic binding protein-like II"/>
    <property type="match status" value="1"/>
</dbReference>
<evidence type="ECO:0000313" key="3">
    <source>
        <dbReference type="EMBL" id="SFD42540.1"/>
    </source>
</evidence>
<dbReference type="AlphaFoldDB" id="A0A1I1SHL9"/>
<dbReference type="GO" id="GO:0003700">
    <property type="term" value="F:DNA-binding transcription factor activity"/>
    <property type="evidence" value="ECO:0007669"/>
    <property type="project" value="TreeGrafter"/>
</dbReference>
<evidence type="ECO:0000313" key="4">
    <source>
        <dbReference type="Proteomes" id="UP000198862"/>
    </source>
</evidence>
<dbReference type="OrthoDB" id="464481at2"/>